<feature type="transmembrane region" description="Helical" evidence="1">
    <location>
        <begin position="156"/>
        <end position="181"/>
    </location>
</feature>
<feature type="transmembrane region" description="Helical" evidence="1">
    <location>
        <begin position="188"/>
        <end position="210"/>
    </location>
</feature>
<accession>A0ABP9B1B9</accession>
<evidence type="ECO:0000313" key="3">
    <source>
        <dbReference type="EMBL" id="GAA4788811.1"/>
    </source>
</evidence>
<feature type="transmembrane region" description="Helical" evidence="1">
    <location>
        <begin position="262"/>
        <end position="283"/>
    </location>
</feature>
<keyword evidence="1" id="KW-1133">Transmembrane helix</keyword>
<feature type="transmembrane region" description="Helical" evidence="1">
    <location>
        <begin position="295"/>
        <end position="313"/>
    </location>
</feature>
<keyword evidence="4" id="KW-1185">Reference proteome</keyword>
<gene>
    <name evidence="3" type="ORF">GCM10023352_03290</name>
</gene>
<comment type="caution">
    <text evidence="3">The sequence shown here is derived from an EMBL/GenBank/DDBJ whole genome shotgun (WGS) entry which is preliminary data.</text>
</comment>
<feature type="transmembrane region" description="Helical" evidence="1">
    <location>
        <begin position="127"/>
        <end position="144"/>
    </location>
</feature>
<dbReference type="Proteomes" id="UP001500187">
    <property type="component" value="Unassembled WGS sequence"/>
</dbReference>
<feature type="transmembrane region" description="Helical" evidence="1">
    <location>
        <begin position="37"/>
        <end position="61"/>
    </location>
</feature>
<organism evidence="3 4">
    <name type="scientific">Rothia endophytica</name>
    <dbReference type="NCBI Taxonomy" id="1324766"/>
    <lineage>
        <taxon>Bacteria</taxon>
        <taxon>Bacillati</taxon>
        <taxon>Actinomycetota</taxon>
        <taxon>Actinomycetes</taxon>
        <taxon>Micrococcales</taxon>
        <taxon>Micrococcaceae</taxon>
        <taxon>Rothia</taxon>
    </lineage>
</organism>
<reference evidence="4" key="1">
    <citation type="journal article" date="2019" name="Int. J. Syst. Evol. Microbiol.">
        <title>The Global Catalogue of Microorganisms (GCM) 10K type strain sequencing project: providing services to taxonomists for standard genome sequencing and annotation.</title>
        <authorList>
            <consortium name="The Broad Institute Genomics Platform"/>
            <consortium name="The Broad Institute Genome Sequencing Center for Infectious Disease"/>
            <person name="Wu L."/>
            <person name="Ma J."/>
        </authorList>
    </citation>
    <scope>NUCLEOTIDE SEQUENCE [LARGE SCALE GENOMIC DNA]</scope>
    <source>
        <strain evidence="4">JCM 18541</strain>
    </source>
</reference>
<name>A0ABP9B1B9_9MICC</name>
<evidence type="ECO:0000259" key="2">
    <source>
        <dbReference type="Pfam" id="PF01757"/>
    </source>
</evidence>
<feature type="transmembrane region" description="Helical" evidence="1">
    <location>
        <begin position="12"/>
        <end position="31"/>
    </location>
</feature>
<sequence>MKTATPGAGRIIGVDLARCLALTAMYVAHVAPSAGPAGILNLSEFVTAPLFALLMGVSAYLSTERMSFPVLFASSVVRGIVLIAIGLYINTWDAQVDIVLPYLGVLSVLIAPLVFLPAWLLGVISLLSWWFATTALTFFTPAYNEQVLSGSYLQYAYQWFFAGTHYQVFTLLVYACVGGILARALGEWGAVGDTVTAIAATGVAGLIYWYATTELSEFLPYTASRLEIAFALFLSIAVLGWSCLLARIFASRAQVLDPLVAAGRMTLSLYVLQIGVLALYIRYAPAYGLPYNDDSWWMLVLLIALSLLFAWSWDRLLGRTIARRGPLESLLALVTGRS</sequence>
<protein>
    <recommendedName>
        <fullName evidence="2">Acyltransferase 3 domain-containing protein</fullName>
    </recommendedName>
</protein>
<feature type="transmembrane region" description="Helical" evidence="1">
    <location>
        <begin position="101"/>
        <end position="120"/>
    </location>
</feature>
<keyword evidence="1" id="KW-0812">Transmembrane</keyword>
<dbReference type="InterPro" id="IPR002656">
    <property type="entry name" value="Acyl_transf_3_dom"/>
</dbReference>
<feature type="transmembrane region" description="Helical" evidence="1">
    <location>
        <begin position="68"/>
        <end position="89"/>
    </location>
</feature>
<evidence type="ECO:0000256" key="1">
    <source>
        <dbReference type="SAM" id="Phobius"/>
    </source>
</evidence>
<proteinExistence type="predicted"/>
<dbReference type="EMBL" id="BAABKP010000001">
    <property type="protein sequence ID" value="GAA4788811.1"/>
    <property type="molecule type" value="Genomic_DNA"/>
</dbReference>
<evidence type="ECO:0000313" key="4">
    <source>
        <dbReference type="Proteomes" id="UP001500187"/>
    </source>
</evidence>
<dbReference type="Pfam" id="PF01757">
    <property type="entry name" value="Acyl_transf_3"/>
    <property type="match status" value="1"/>
</dbReference>
<feature type="transmembrane region" description="Helical" evidence="1">
    <location>
        <begin position="230"/>
        <end position="250"/>
    </location>
</feature>
<keyword evidence="1" id="KW-0472">Membrane</keyword>
<dbReference type="RefSeq" id="WP_345443926.1">
    <property type="nucleotide sequence ID" value="NZ_BAABKP010000001.1"/>
</dbReference>
<feature type="domain" description="Acyltransferase 3" evidence="2">
    <location>
        <begin position="12"/>
        <end position="311"/>
    </location>
</feature>